<dbReference type="PANTHER" id="PTHR13018:SF135">
    <property type="entry name" value="CSC1_OSCA1-LIKE 7TM REGION DOMAIN-CONTAINING PROTEIN"/>
    <property type="match status" value="1"/>
</dbReference>
<keyword evidence="3" id="KW-1133">Transmembrane helix</keyword>
<evidence type="ECO:0000256" key="2">
    <source>
        <dbReference type="SAM" id="MobiDB-lite"/>
    </source>
</evidence>
<dbReference type="InterPro" id="IPR045122">
    <property type="entry name" value="Csc1-like"/>
</dbReference>
<dbReference type="InterPro" id="IPR027815">
    <property type="entry name" value="CSC1/OSCA1-like_cyt"/>
</dbReference>
<feature type="region of interest" description="Disordered" evidence="2">
    <location>
        <begin position="888"/>
        <end position="908"/>
    </location>
</feature>
<proteinExistence type="predicted"/>
<dbReference type="PANTHER" id="PTHR13018">
    <property type="entry name" value="PROBABLE MEMBRANE PROTEIN DUF221-RELATED"/>
    <property type="match status" value="1"/>
</dbReference>
<sequence length="1132" mass="124822">MAKVTPADGLDAVVDTRSSMVQKAKLRARLERLGAGKSYFGVTLGDIGDLGVGIRLYFMLTKYTSMLFVVMSVCAAPTAVLHYYGHGVTAATKDPLGLNFVSLANEGINAEYIPTNCTYMGGTMDCSLRTLDTPFTTSPKIVAYVATICDCVYSLVFVVFIVAFSYRCHAIVTAHTRDNITPAKYAVYVRGFPRDATEQEIMTHFSTLYDLSQPAHRFPMWLGCFGRRRRQVKQQLRVARPGSTTNCSPGHDENGAKLPQPVENVSHVDGNELYVGSWVAQVSIARPIGRFLRLFLALETLTQRIAMLEATMVEYRKQERRFRKRLRRAETEFATLETQLEAKTNKMTALRTQGNQRLSECECAFIVFNHVESQRRCLADYRTSTTWWKRYFQPKDLRFRRIHPLKVTAAPEPSNIIWENLETPPVERFARRSFTNFVTFLLLVVSCAIISLAQGAQQAFNKPGPSSICSKILEVYQGPDFNTSTDNSATSPSNSTDDWTLQWNASSRCPDDASFDITFLNHSATPFPPSVLPFNDIGGGSFNLTRCTSTCFTPGLTTCGTLPCFTTDVNYTSSKAVGDDSCEAYDASSILLCYCKPKLEAYVKADGLYNGPWKLWDVELPCRAYITAFLTKNGLLIAAAITVILVNTVLRGVFYAFGTFERHSSESNKAAAVVLKLFFAQWINTAVIVLLVNANLGNVPVIQFLLAGKLTDMERGWYTSVGAGITLTMLVNVVTPHLGPLLAAYVIFPVKRTFKQFTTVTTPQMTALFANPDFDISVRYPVVLNTIFVTFMYAGGMPALLPLGAVSCYLNYAIDKLMLMKLYRVRTAYDQALGTLALQLFPWMLLVHLGFSAWAYGVSSLLQSDLLSVSALAKQATSALASVQSSLSSQDSGSSAVNSTTTGDSLEGGDDPTELLQSFLQDQLTEVADPTLADLLSGVLKAYAKIVRLNTFPLFFFFVLVLLYLLLHRVLTPLFHVTVGIVFKCVGMLVRTLGCRSGRRVATTRGLRVGSGGGMMFPGFTALFERPLTTDEMGDDTKTPVTKKPVDVARGFEIDADRRVLICRGVDGHHLRSWEATAAQVKTYAIEKNPKYTTAVAKLLEANLRLHTADAAAAAQTPLTEDDMRPPSSVAH</sequence>
<keyword evidence="3" id="KW-0812">Transmembrane</keyword>
<feature type="transmembrane region" description="Helical" evidence="3">
    <location>
        <begin position="434"/>
        <end position="453"/>
    </location>
</feature>
<feature type="transmembrane region" description="Helical" evidence="3">
    <location>
        <begin position="949"/>
        <end position="967"/>
    </location>
</feature>
<dbReference type="GO" id="GO:0005227">
    <property type="term" value="F:calcium-activated cation channel activity"/>
    <property type="evidence" value="ECO:0007669"/>
    <property type="project" value="InterPro"/>
</dbReference>
<dbReference type="EMBL" id="KI913136">
    <property type="protein sequence ID" value="ETV76399.1"/>
    <property type="molecule type" value="Genomic_DNA"/>
</dbReference>
<dbReference type="VEuPathDB" id="FungiDB:H257_09430"/>
<feature type="transmembrane region" description="Helical" evidence="3">
    <location>
        <begin position="635"/>
        <end position="658"/>
    </location>
</feature>
<dbReference type="GO" id="GO:0005886">
    <property type="term" value="C:plasma membrane"/>
    <property type="evidence" value="ECO:0007669"/>
    <property type="project" value="TreeGrafter"/>
</dbReference>
<feature type="transmembrane region" description="Helical" evidence="3">
    <location>
        <begin position="670"/>
        <end position="696"/>
    </location>
</feature>
<feature type="domain" description="CSC1/OSCA1-like cytosolic" evidence="4">
    <location>
        <begin position="272"/>
        <end position="420"/>
    </location>
</feature>
<dbReference type="Pfam" id="PF14703">
    <property type="entry name" value="PHM7_cyt"/>
    <property type="match status" value="1"/>
</dbReference>
<feature type="transmembrane region" description="Helical" evidence="3">
    <location>
        <begin position="716"/>
        <end position="748"/>
    </location>
</feature>
<keyword evidence="1" id="KW-0175">Coiled coil</keyword>
<dbReference type="OrthoDB" id="192629at2759"/>
<feature type="transmembrane region" description="Helical" evidence="3">
    <location>
        <begin position="141"/>
        <end position="164"/>
    </location>
</feature>
<keyword evidence="3" id="KW-0472">Membrane</keyword>
<protein>
    <recommendedName>
        <fullName evidence="4">CSC1/OSCA1-like cytosolic domain-containing protein</fullName>
    </recommendedName>
</protein>
<feature type="compositionally biased region" description="Low complexity" evidence="2">
    <location>
        <begin position="888"/>
        <end position="897"/>
    </location>
</feature>
<feature type="transmembrane region" description="Helical" evidence="3">
    <location>
        <begin position="65"/>
        <end position="85"/>
    </location>
</feature>
<feature type="transmembrane region" description="Helical" evidence="3">
    <location>
        <begin position="832"/>
        <end position="856"/>
    </location>
</feature>
<organism evidence="5">
    <name type="scientific">Aphanomyces astaci</name>
    <name type="common">Crayfish plague agent</name>
    <dbReference type="NCBI Taxonomy" id="112090"/>
    <lineage>
        <taxon>Eukaryota</taxon>
        <taxon>Sar</taxon>
        <taxon>Stramenopiles</taxon>
        <taxon>Oomycota</taxon>
        <taxon>Saprolegniomycetes</taxon>
        <taxon>Saprolegniales</taxon>
        <taxon>Verrucalvaceae</taxon>
        <taxon>Aphanomyces</taxon>
    </lineage>
</organism>
<evidence type="ECO:0000313" key="5">
    <source>
        <dbReference type="EMBL" id="ETV76399.1"/>
    </source>
</evidence>
<feature type="transmembrane region" description="Helical" evidence="3">
    <location>
        <begin position="787"/>
        <end position="812"/>
    </location>
</feature>
<gene>
    <name evidence="5" type="ORF">H257_09430</name>
</gene>
<evidence type="ECO:0000256" key="1">
    <source>
        <dbReference type="SAM" id="Coils"/>
    </source>
</evidence>
<feature type="coiled-coil region" evidence="1">
    <location>
        <begin position="298"/>
        <end position="353"/>
    </location>
</feature>
<dbReference type="GeneID" id="20811426"/>
<dbReference type="STRING" id="112090.W4GBE8"/>
<evidence type="ECO:0000259" key="4">
    <source>
        <dbReference type="Pfam" id="PF14703"/>
    </source>
</evidence>
<evidence type="ECO:0000256" key="3">
    <source>
        <dbReference type="SAM" id="Phobius"/>
    </source>
</evidence>
<name>W4GBE8_APHAT</name>
<feature type="region of interest" description="Disordered" evidence="2">
    <location>
        <begin position="240"/>
        <end position="259"/>
    </location>
</feature>
<feature type="transmembrane region" description="Helical" evidence="3">
    <location>
        <begin position="973"/>
        <end position="990"/>
    </location>
</feature>
<dbReference type="AlphaFoldDB" id="W4GBE8"/>
<reference evidence="5" key="1">
    <citation type="submission" date="2013-12" db="EMBL/GenBank/DDBJ databases">
        <title>The Genome Sequence of Aphanomyces astaci APO3.</title>
        <authorList>
            <consortium name="The Broad Institute Genomics Platform"/>
            <person name="Russ C."/>
            <person name="Tyler B."/>
            <person name="van West P."/>
            <person name="Dieguez-Uribeondo J."/>
            <person name="Young S.K."/>
            <person name="Zeng Q."/>
            <person name="Gargeya S."/>
            <person name="Fitzgerald M."/>
            <person name="Abouelleil A."/>
            <person name="Alvarado L."/>
            <person name="Chapman S.B."/>
            <person name="Gainer-Dewar J."/>
            <person name="Goldberg J."/>
            <person name="Griggs A."/>
            <person name="Gujja S."/>
            <person name="Hansen M."/>
            <person name="Howarth C."/>
            <person name="Imamovic A."/>
            <person name="Ireland A."/>
            <person name="Larimer J."/>
            <person name="McCowan C."/>
            <person name="Murphy C."/>
            <person name="Pearson M."/>
            <person name="Poon T.W."/>
            <person name="Priest M."/>
            <person name="Roberts A."/>
            <person name="Saif S."/>
            <person name="Shea T."/>
            <person name="Sykes S."/>
            <person name="Wortman J."/>
            <person name="Nusbaum C."/>
            <person name="Birren B."/>
        </authorList>
    </citation>
    <scope>NUCLEOTIDE SEQUENCE [LARGE SCALE GENOMIC DNA]</scope>
    <source>
        <strain evidence="5">APO3</strain>
    </source>
</reference>
<accession>W4GBE8</accession>
<dbReference type="RefSeq" id="XP_009833944.1">
    <property type="nucleotide sequence ID" value="XM_009835642.1"/>
</dbReference>